<gene>
    <name evidence="1" type="ORF">Ae201684_011909</name>
</gene>
<dbReference type="EMBL" id="VJMJ01000152">
    <property type="protein sequence ID" value="KAF0730693.1"/>
    <property type="molecule type" value="Genomic_DNA"/>
</dbReference>
<dbReference type="PANTHER" id="PTHR31827">
    <property type="entry name" value="EMB|CAB89363.1"/>
    <property type="match status" value="1"/>
</dbReference>
<comment type="caution">
    <text evidence="1">The sequence shown here is derived from an EMBL/GenBank/DDBJ whole genome shotgun (WGS) entry which is preliminary data.</text>
</comment>
<evidence type="ECO:0000313" key="2">
    <source>
        <dbReference type="Proteomes" id="UP000481153"/>
    </source>
</evidence>
<protein>
    <submittedName>
        <fullName evidence="1">Uncharacterized protein</fullName>
    </submittedName>
</protein>
<dbReference type="AlphaFoldDB" id="A0A6G0WTD6"/>
<sequence length="193" mass="21671">MNPKTCFFTGCSNPVGSGEWKCSFHKHRGRCEVMECRSQVYARGLCSKHGEKKQCAVSGCVRSARLANLCYNHGARQLKKKCTFEGCSSHAQFRRLCVRHGGRRKCTVDGCNKFARHVGLCTEHGRVQTSPDQSLDVEMWKFLSSLFDAEQPRPLGDPILELKTAAEFLLDERGFDRLRATGVLCKDSDQGLH</sequence>
<dbReference type="VEuPathDB" id="FungiDB:AeMF1_013675"/>
<dbReference type="Proteomes" id="UP000481153">
    <property type="component" value="Unassembled WGS sequence"/>
</dbReference>
<evidence type="ECO:0000313" key="1">
    <source>
        <dbReference type="EMBL" id="KAF0730693.1"/>
    </source>
</evidence>
<reference evidence="1 2" key="1">
    <citation type="submission" date="2019-07" db="EMBL/GenBank/DDBJ databases">
        <title>Genomics analysis of Aphanomyces spp. identifies a new class of oomycete effector associated with host adaptation.</title>
        <authorList>
            <person name="Gaulin E."/>
        </authorList>
    </citation>
    <scope>NUCLEOTIDE SEQUENCE [LARGE SCALE GENOMIC DNA]</scope>
    <source>
        <strain evidence="1 2">ATCC 201684</strain>
    </source>
</reference>
<name>A0A6G0WTD6_9STRA</name>
<keyword evidence="2" id="KW-1185">Reference proteome</keyword>
<proteinExistence type="predicted"/>
<organism evidence="1 2">
    <name type="scientific">Aphanomyces euteiches</name>
    <dbReference type="NCBI Taxonomy" id="100861"/>
    <lineage>
        <taxon>Eukaryota</taxon>
        <taxon>Sar</taxon>
        <taxon>Stramenopiles</taxon>
        <taxon>Oomycota</taxon>
        <taxon>Saprolegniomycetes</taxon>
        <taxon>Saprolegniales</taxon>
        <taxon>Verrucalvaceae</taxon>
        <taxon>Aphanomyces</taxon>
    </lineage>
</organism>
<accession>A0A6G0WTD6</accession>
<dbReference type="PANTHER" id="PTHR31827:SF1">
    <property type="entry name" value="EMB|CAB89363.1"/>
    <property type="match status" value="1"/>
</dbReference>